<comment type="function">
    <text evidence="6 9">Catalyzes cyclization of the linear tetrapyrrole, hydroxymethylbilane, to the macrocyclic uroporphyrinogen III.</text>
</comment>
<dbReference type="CDD" id="cd06578">
    <property type="entry name" value="HemD"/>
    <property type="match status" value="1"/>
</dbReference>
<dbReference type="Pfam" id="PF02602">
    <property type="entry name" value="HEM4"/>
    <property type="match status" value="1"/>
</dbReference>
<evidence type="ECO:0000256" key="5">
    <source>
        <dbReference type="ARBA" id="ARBA00023244"/>
    </source>
</evidence>
<sequence>MKPTVIVTRSQGDVGPDPLMRVLHQKGINAVHIPLVQQRAIHVDVTSIELERYDWIIFTSANAVKYFHEHYKATHFPSSVKVATVGKKTTDVAKQYDYPVLINPEQRFTAESLYEELEPRVKKGDRVLIPNSKQSRDLLEIKLTGLGARVDVHAFYETIPSTNLTRDQLSMLNNPIYPMVFTSPSAVKAYHSFAREKTNSKRQAFVIGPITKREARHCEFKQLIAPSEYTFQHLAEAIDQYL</sequence>
<organism evidence="11 12">
    <name type="scientific">Geomicrobium sediminis</name>
    <dbReference type="NCBI Taxonomy" id="1347788"/>
    <lineage>
        <taxon>Bacteria</taxon>
        <taxon>Bacillati</taxon>
        <taxon>Bacillota</taxon>
        <taxon>Bacilli</taxon>
        <taxon>Bacillales</taxon>
        <taxon>Geomicrobium</taxon>
    </lineage>
</organism>
<dbReference type="PANTHER" id="PTHR38042:SF1">
    <property type="entry name" value="UROPORPHYRINOGEN-III SYNTHASE, CHLOROPLASTIC"/>
    <property type="match status" value="1"/>
</dbReference>
<accession>A0ABS2P8F7</accession>
<evidence type="ECO:0000256" key="3">
    <source>
        <dbReference type="ARBA" id="ARBA00013109"/>
    </source>
</evidence>
<protein>
    <recommendedName>
        <fullName evidence="7 9">Uroporphyrinogen-III synthase</fullName>
        <ecNumber evidence="3 9">4.2.1.75</ecNumber>
    </recommendedName>
</protein>
<name>A0ABS2P8F7_9BACL</name>
<keyword evidence="5 9" id="KW-0627">Porphyrin biosynthesis</keyword>
<gene>
    <name evidence="11" type="ORF">JOD17_000772</name>
</gene>
<comment type="pathway">
    <text evidence="1 9">Porphyrin-containing compound metabolism; protoporphyrin-IX biosynthesis; coproporphyrinogen-III from 5-aminolevulinate: step 3/4.</text>
</comment>
<keyword evidence="12" id="KW-1185">Reference proteome</keyword>
<dbReference type="InterPro" id="IPR003754">
    <property type="entry name" value="4pyrrol_synth_uPrphyn_synth"/>
</dbReference>
<evidence type="ECO:0000256" key="6">
    <source>
        <dbReference type="ARBA" id="ARBA00037589"/>
    </source>
</evidence>
<dbReference type="SUPFAM" id="SSF69618">
    <property type="entry name" value="HemD-like"/>
    <property type="match status" value="1"/>
</dbReference>
<dbReference type="EMBL" id="JAFBEC010000002">
    <property type="protein sequence ID" value="MBM7631680.1"/>
    <property type="molecule type" value="Genomic_DNA"/>
</dbReference>
<dbReference type="Proteomes" id="UP000741863">
    <property type="component" value="Unassembled WGS sequence"/>
</dbReference>
<evidence type="ECO:0000256" key="2">
    <source>
        <dbReference type="ARBA" id="ARBA00008133"/>
    </source>
</evidence>
<reference evidence="11 12" key="1">
    <citation type="submission" date="2021-01" db="EMBL/GenBank/DDBJ databases">
        <title>Genomic Encyclopedia of Type Strains, Phase IV (KMG-IV): sequencing the most valuable type-strain genomes for metagenomic binning, comparative biology and taxonomic classification.</title>
        <authorList>
            <person name="Goeker M."/>
        </authorList>
    </citation>
    <scope>NUCLEOTIDE SEQUENCE [LARGE SCALE GENOMIC DNA]</scope>
    <source>
        <strain evidence="11 12">DSM 25540</strain>
    </source>
</reference>
<evidence type="ECO:0000259" key="10">
    <source>
        <dbReference type="Pfam" id="PF02602"/>
    </source>
</evidence>
<dbReference type="InterPro" id="IPR036108">
    <property type="entry name" value="4pyrrol_syn_uPrphyn_synt_sf"/>
</dbReference>
<evidence type="ECO:0000256" key="7">
    <source>
        <dbReference type="ARBA" id="ARBA00040167"/>
    </source>
</evidence>
<dbReference type="InterPro" id="IPR039793">
    <property type="entry name" value="UROS/Hem4"/>
</dbReference>
<keyword evidence="4 9" id="KW-0456">Lyase</keyword>
<comment type="similarity">
    <text evidence="2 9">Belongs to the uroporphyrinogen-III synthase family.</text>
</comment>
<evidence type="ECO:0000313" key="12">
    <source>
        <dbReference type="Proteomes" id="UP000741863"/>
    </source>
</evidence>
<evidence type="ECO:0000313" key="11">
    <source>
        <dbReference type="EMBL" id="MBM7631680.1"/>
    </source>
</evidence>
<proteinExistence type="inferred from homology"/>
<evidence type="ECO:0000256" key="1">
    <source>
        <dbReference type="ARBA" id="ARBA00004772"/>
    </source>
</evidence>
<feature type="domain" description="Tetrapyrrole biosynthesis uroporphyrinogen III synthase" evidence="10">
    <location>
        <begin position="20"/>
        <end position="235"/>
    </location>
</feature>
<evidence type="ECO:0000256" key="4">
    <source>
        <dbReference type="ARBA" id="ARBA00023239"/>
    </source>
</evidence>
<dbReference type="EC" id="4.2.1.75" evidence="3 9"/>
<comment type="catalytic activity">
    <reaction evidence="8 9">
        <text>hydroxymethylbilane = uroporphyrinogen III + H2O</text>
        <dbReference type="Rhea" id="RHEA:18965"/>
        <dbReference type="ChEBI" id="CHEBI:15377"/>
        <dbReference type="ChEBI" id="CHEBI:57308"/>
        <dbReference type="ChEBI" id="CHEBI:57845"/>
        <dbReference type="EC" id="4.2.1.75"/>
    </reaction>
</comment>
<evidence type="ECO:0000256" key="8">
    <source>
        <dbReference type="ARBA" id="ARBA00048617"/>
    </source>
</evidence>
<evidence type="ECO:0000256" key="9">
    <source>
        <dbReference type="RuleBase" id="RU366031"/>
    </source>
</evidence>
<comment type="caution">
    <text evidence="11">The sequence shown here is derived from an EMBL/GenBank/DDBJ whole genome shotgun (WGS) entry which is preliminary data.</text>
</comment>
<dbReference type="PANTHER" id="PTHR38042">
    <property type="entry name" value="UROPORPHYRINOGEN-III SYNTHASE, CHLOROPLASTIC"/>
    <property type="match status" value="1"/>
</dbReference>
<dbReference type="RefSeq" id="WP_204695773.1">
    <property type="nucleotide sequence ID" value="NZ_JAFBEC010000002.1"/>
</dbReference>
<dbReference type="Gene3D" id="3.40.50.10090">
    <property type="match status" value="2"/>
</dbReference>